<proteinExistence type="predicted"/>
<keyword evidence="2" id="KW-1133">Transmembrane helix</keyword>
<keyword evidence="2" id="KW-0812">Transmembrane</keyword>
<comment type="caution">
    <text evidence="3">The sequence shown here is derived from an EMBL/GenBank/DDBJ whole genome shotgun (WGS) entry which is preliminary data.</text>
</comment>
<evidence type="ECO:0008006" key="5">
    <source>
        <dbReference type="Google" id="ProtNLM"/>
    </source>
</evidence>
<evidence type="ECO:0000313" key="3">
    <source>
        <dbReference type="EMBL" id="MEN3929610.1"/>
    </source>
</evidence>
<feature type="region of interest" description="Disordered" evidence="1">
    <location>
        <begin position="1"/>
        <end position="26"/>
    </location>
</feature>
<gene>
    <name evidence="3" type="ORF">WJT86_00880</name>
</gene>
<dbReference type="EMBL" id="JBBYXI010000001">
    <property type="protein sequence ID" value="MEN3929610.1"/>
    <property type="molecule type" value="Genomic_DNA"/>
</dbReference>
<feature type="compositionally biased region" description="Polar residues" evidence="1">
    <location>
        <begin position="7"/>
        <end position="16"/>
    </location>
</feature>
<dbReference type="RefSeq" id="WP_346335608.1">
    <property type="nucleotide sequence ID" value="NZ_JBBYXI010000001.1"/>
</dbReference>
<accession>A0ABV0BF55</accession>
<name>A0ABV0BF55_9HYPH</name>
<keyword evidence="2" id="KW-0472">Membrane</keyword>
<feature type="transmembrane region" description="Helical" evidence="2">
    <location>
        <begin position="34"/>
        <end position="53"/>
    </location>
</feature>
<keyword evidence="4" id="KW-1185">Reference proteome</keyword>
<reference evidence="3 4" key="1">
    <citation type="submission" date="2024-04" db="EMBL/GenBank/DDBJ databases">
        <title>A novel species isolated from cricket.</title>
        <authorList>
            <person name="Wang H.-C."/>
        </authorList>
    </citation>
    <scope>NUCLEOTIDE SEQUENCE [LARGE SCALE GENOMIC DNA]</scope>
    <source>
        <strain evidence="3 4">WL0021</strain>
    </source>
</reference>
<protein>
    <recommendedName>
        <fullName evidence="5">Transmembrane protein</fullName>
    </recommendedName>
</protein>
<dbReference type="Proteomes" id="UP001418637">
    <property type="component" value="Unassembled WGS sequence"/>
</dbReference>
<evidence type="ECO:0000256" key="1">
    <source>
        <dbReference type="SAM" id="MobiDB-lite"/>
    </source>
</evidence>
<evidence type="ECO:0000313" key="4">
    <source>
        <dbReference type="Proteomes" id="UP001418637"/>
    </source>
</evidence>
<sequence length="264" mass="29246">MPHHASPEQNPNTLISDQREDLPARKKTKKQKPWLLWFASCAVIISGLSYYAVKQTEHDGDRVPDVDTTAALVSPPAPWSQVINPAVLFAFDMPELELPNMSVEARTYREGGREDSLSIGSAADPFYLRIVIDRSQQKRSSSFYIDLVRTAATAGLSVKKTAQSVEYPTKFGSFEFSLVTLAKNTDTSCIAFRGQGLGRLSMHGWLCGNDEYVSHDMLACFIDRLTPTPALRERDLETEIRALDKNQTEACTAAMNNITAAAVE</sequence>
<organism evidence="3 4">
    <name type="scientific">Hohaiivirga grylli</name>
    <dbReference type="NCBI Taxonomy" id="3133970"/>
    <lineage>
        <taxon>Bacteria</taxon>
        <taxon>Pseudomonadati</taxon>
        <taxon>Pseudomonadota</taxon>
        <taxon>Alphaproteobacteria</taxon>
        <taxon>Hyphomicrobiales</taxon>
        <taxon>Methylobacteriaceae</taxon>
        <taxon>Hohaiivirga</taxon>
    </lineage>
</organism>
<evidence type="ECO:0000256" key="2">
    <source>
        <dbReference type="SAM" id="Phobius"/>
    </source>
</evidence>